<dbReference type="SUPFAM" id="SSF53300">
    <property type="entry name" value="vWA-like"/>
    <property type="match status" value="1"/>
</dbReference>
<dbReference type="STRING" id="989403.SAMN05421798_11080"/>
<dbReference type="RefSeq" id="WP_068007447.1">
    <property type="nucleotide sequence ID" value="NZ_FOFM01000010.1"/>
</dbReference>
<feature type="region of interest" description="Disordered" evidence="1">
    <location>
        <begin position="133"/>
        <end position="161"/>
    </location>
</feature>
<comment type="caution">
    <text evidence="4">The sequence shown here is derived from an EMBL/GenBank/DDBJ whole genome shotgun (WGS) entry which is preliminary data.</text>
</comment>
<name>A0A165XFW0_9HYPH</name>
<dbReference type="OrthoDB" id="9761650at2"/>
<dbReference type="AlphaFoldDB" id="A0A165XFW0"/>
<dbReference type="Proteomes" id="UP000076577">
    <property type="component" value="Unassembled WGS sequence"/>
</dbReference>
<proteinExistence type="predicted"/>
<dbReference type="PANTHER" id="PTHR38730">
    <property type="entry name" value="SLL7028 PROTEIN"/>
    <property type="match status" value="1"/>
</dbReference>
<dbReference type="Pfam" id="PF09967">
    <property type="entry name" value="DUF2201"/>
    <property type="match status" value="1"/>
</dbReference>
<dbReference type="Pfam" id="PF13203">
    <property type="entry name" value="DUF2201_N"/>
    <property type="match status" value="1"/>
</dbReference>
<evidence type="ECO:0000313" key="4">
    <source>
        <dbReference type="EMBL" id="KZL17666.1"/>
    </source>
</evidence>
<evidence type="ECO:0000259" key="2">
    <source>
        <dbReference type="Pfam" id="PF09967"/>
    </source>
</evidence>
<evidence type="ECO:0008006" key="6">
    <source>
        <dbReference type="Google" id="ProtNLM"/>
    </source>
</evidence>
<feature type="domain" description="Putative metallopeptidase" evidence="3">
    <location>
        <begin position="7"/>
        <end position="243"/>
    </location>
</feature>
<reference evidence="4 5" key="1">
    <citation type="journal article" date="2016" name="Front. Microbiol.">
        <title>Comparative Genomic Analysis Reveals a Diverse Repertoire of Genes Involved in Prokaryote-Eukaryote Interactions within the Pseudovibrio Genus.</title>
        <authorList>
            <person name="Romano S."/>
            <person name="Fernandez-Guerra A."/>
            <person name="Reen F.J."/>
            <person name="Glockner F.O."/>
            <person name="Crowley S.P."/>
            <person name="O'Sullivan O."/>
            <person name="Cotter P.D."/>
            <person name="Adams C."/>
            <person name="Dobson A.D."/>
            <person name="O'Gara F."/>
        </authorList>
    </citation>
    <scope>NUCLEOTIDE SEQUENCE [LARGE SCALE GENOMIC DNA]</scope>
    <source>
        <strain evidence="4 5">Ad2</strain>
    </source>
</reference>
<sequence length="391" mass="43299">MSAFDAITKARSKLVLQQPFFGCMALFLTPEEEEGLETMATDGSKLFYDPVWPTTLSEQELMGALAHEVMHVALEHTIRRGQRDPQHWNEACDYAINAELIEAGFQLPKDGFYRKEFAGLTAESIYSQLADEREQNKDQHNNDQGQGDSPAKDPGGCGAVRDATQAHDKAGMEATRADIQAKVRQAAMLARKAAGGDLGEGVERLIKEITQSRINWRDVLHQFINDRVEQDYSWQRPNRRYLQHGLIIPDLVADGISHVVIAIDTSGSINQRALEAFTSEVSEACENGALSRLTIVHADTCVRKVDVFEGGDTVSIKPKGGGGTAFAKTFEWIEDNATDAAAVIYFTDLEVRSFGEEPHCPALWAVWGDERRFEQLSQATPFGEAIYLAAH</sequence>
<evidence type="ECO:0000259" key="3">
    <source>
        <dbReference type="Pfam" id="PF13203"/>
    </source>
</evidence>
<protein>
    <recommendedName>
        <fullName evidence="6">Metallopeptidase domain-containing protein</fullName>
    </recommendedName>
</protein>
<organism evidence="4 5">
    <name type="scientific">Pseudovibrio axinellae</name>
    <dbReference type="NCBI Taxonomy" id="989403"/>
    <lineage>
        <taxon>Bacteria</taxon>
        <taxon>Pseudomonadati</taxon>
        <taxon>Pseudomonadota</taxon>
        <taxon>Alphaproteobacteria</taxon>
        <taxon>Hyphomicrobiales</taxon>
        <taxon>Stappiaceae</taxon>
        <taxon>Pseudovibrio</taxon>
    </lineage>
</organism>
<dbReference type="PATRIC" id="fig|989403.3.peg.3217"/>
<accession>A0A165XFW0</accession>
<dbReference type="InterPro" id="IPR036465">
    <property type="entry name" value="vWFA_dom_sf"/>
</dbReference>
<gene>
    <name evidence="4" type="ORF">PsAD2_03002</name>
</gene>
<evidence type="ECO:0000256" key="1">
    <source>
        <dbReference type="SAM" id="MobiDB-lite"/>
    </source>
</evidence>
<dbReference type="EMBL" id="LMCB01000030">
    <property type="protein sequence ID" value="KZL17666.1"/>
    <property type="molecule type" value="Genomic_DNA"/>
</dbReference>
<keyword evidence="5" id="KW-1185">Reference proteome</keyword>
<dbReference type="InterPro" id="IPR025154">
    <property type="entry name" value="Put_metallopeptidase_dom"/>
</dbReference>
<evidence type="ECO:0000313" key="5">
    <source>
        <dbReference type="Proteomes" id="UP000076577"/>
    </source>
</evidence>
<dbReference type="InterPro" id="IPR018698">
    <property type="entry name" value="VWA-like_dom"/>
</dbReference>
<dbReference type="PANTHER" id="PTHR38730:SF1">
    <property type="entry name" value="SLL7028 PROTEIN"/>
    <property type="match status" value="1"/>
</dbReference>
<feature type="domain" description="VWA-like" evidence="2">
    <location>
        <begin position="259"/>
        <end position="388"/>
    </location>
</feature>